<organism evidence="1 2">
    <name type="scientific">Rachicladosporium monterosium</name>
    <dbReference type="NCBI Taxonomy" id="1507873"/>
    <lineage>
        <taxon>Eukaryota</taxon>
        <taxon>Fungi</taxon>
        <taxon>Dikarya</taxon>
        <taxon>Ascomycota</taxon>
        <taxon>Pezizomycotina</taxon>
        <taxon>Dothideomycetes</taxon>
        <taxon>Dothideomycetidae</taxon>
        <taxon>Cladosporiales</taxon>
        <taxon>Cladosporiaceae</taxon>
        <taxon>Rachicladosporium</taxon>
    </lineage>
</organism>
<dbReference type="EMBL" id="JAVRRR010001426">
    <property type="protein sequence ID" value="KAK5139069.1"/>
    <property type="molecule type" value="Genomic_DNA"/>
</dbReference>
<protein>
    <submittedName>
        <fullName evidence="1">Uncharacterized protein</fullName>
    </submittedName>
</protein>
<comment type="caution">
    <text evidence="1">The sequence shown here is derived from an EMBL/GenBank/DDBJ whole genome shotgun (WGS) entry which is preliminary data.</text>
</comment>
<keyword evidence="2" id="KW-1185">Reference proteome</keyword>
<accession>A0ABR0KVM7</accession>
<sequence>MGAAQASTGYALHGHHQPQLQPRPVEQFVPFADQVHPQVARPPPRVLLPPQHFEQHHVQHAAPLQSAPPPMQPNMAVQQPEMPDSFVWQQPYEVATTVQYEVVNNAHYAVAGAIEGRPMYETPQQFDVTSMSMPYEHAIPPHSVPVQPPSSRVQEMQWIQEDPAGGRRPQINSAESLGQHARIPPTSGDLYGTFQQPLAQPEYAPQYEVRKPVHARPVINGFHDVQPQWHIPGPSFAPPIDHITPEFYEYEGNAQYDSCHTDVLNLAATEVHDDDYYDVNSDEEM</sequence>
<name>A0ABR0KVM7_9PEZI</name>
<proteinExistence type="predicted"/>
<feature type="non-terminal residue" evidence="1">
    <location>
        <position position="285"/>
    </location>
</feature>
<dbReference type="Proteomes" id="UP001308179">
    <property type="component" value="Unassembled WGS sequence"/>
</dbReference>
<gene>
    <name evidence="1" type="ORF">LTR32_007601</name>
</gene>
<evidence type="ECO:0000313" key="2">
    <source>
        <dbReference type="Proteomes" id="UP001308179"/>
    </source>
</evidence>
<evidence type="ECO:0000313" key="1">
    <source>
        <dbReference type="EMBL" id="KAK5139069.1"/>
    </source>
</evidence>
<reference evidence="1 2" key="1">
    <citation type="submission" date="2023-08" db="EMBL/GenBank/DDBJ databases">
        <title>Black Yeasts Isolated from many extreme environments.</title>
        <authorList>
            <person name="Coleine C."/>
            <person name="Stajich J.E."/>
            <person name="Selbmann L."/>
        </authorList>
    </citation>
    <scope>NUCLEOTIDE SEQUENCE [LARGE SCALE GENOMIC DNA]</scope>
    <source>
        <strain evidence="1 2">CCFEE 5386</strain>
    </source>
</reference>